<keyword evidence="3 7" id="KW-0028">Amino-acid biosynthesis</keyword>
<evidence type="ECO:0000259" key="9">
    <source>
        <dbReference type="SMART" id="SM00859"/>
    </source>
</evidence>
<keyword evidence="5 7" id="KW-0560">Oxidoreductase</keyword>
<comment type="subcellular location">
    <subcellularLocation>
        <location evidence="7">Cytoplasm</location>
    </subcellularLocation>
</comment>
<comment type="similarity">
    <text evidence="7">Belongs to the NAGSA dehydrogenase family. Type 1 subfamily.</text>
</comment>
<dbReference type="GO" id="GO:0006526">
    <property type="term" value="P:L-arginine biosynthetic process"/>
    <property type="evidence" value="ECO:0007669"/>
    <property type="project" value="UniProtKB-UniRule"/>
</dbReference>
<evidence type="ECO:0000256" key="3">
    <source>
        <dbReference type="ARBA" id="ARBA00022605"/>
    </source>
</evidence>
<accession>A0A1G7AZN6</accession>
<dbReference type="GO" id="GO:0003942">
    <property type="term" value="F:N-acetyl-gamma-glutamyl-phosphate reductase activity"/>
    <property type="evidence" value="ECO:0007669"/>
    <property type="project" value="UniProtKB-UniRule"/>
</dbReference>
<name>A0A1G7AZN6_9PROT</name>
<dbReference type="UniPathway" id="UPA00068">
    <property type="reaction ID" value="UER00108"/>
</dbReference>
<dbReference type="Proteomes" id="UP000199412">
    <property type="component" value="Unassembled WGS sequence"/>
</dbReference>
<dbReference type="Pfam" id="PF01118">
    <property type="entry name" value="Semialdhyde_dh"/>
    <property type="match status" value="1"/>
</dbReference>
<dbReference type="InterPro" id="IPR050085">
    <property type="entry name" value="AGPR"/>
</dbReference>
<dbReference type="GO" id="GO:0005737">
    <property type="term" value="C:cytoplasm"/>
    <property type="evidence" value="ECO:0007669"/>
    <property type="project" value="UniProtKB-SubCell"/>
</dbReference>
<dbReference type="Gene3D" id="3.40.50.720">
    <property type="entry name" value="NAD(P)-binding Rossmann-like Domain"/>
    <property type="match status" value="1"/>
</dbReference>
<dbReference type="Gene3D" id="3.30.360.10">
    <property type="entry name" value="Dihydrodipicolinate Reductase, domain 2"/>
    <property type="match status" value="1"/>
</dbReference>
<gene>
    <name evidence="7" type="primary">argC</name>
    <name evidence="10" type="ORF">SAMN05421720_104130</name>
</gene>
<dbReference type="EMBL" id="FNAP01000004">
    <property type="protein sequence ID" value="SDE19436.1"/>
    <property type="molecule type" value="Genomic_DNA"/>
</dbReference>
<sequence length="350" mass="37333">MTKTVKIAILGASGYTGAELVRLLDTHPNTELAILTADRRAGQTLGAVFPHLAQVKAPPLVSIDDVTAEDWAGVDVVFCALPHATTQAVIARLPEHLRIVDLSADFRLFDTDVYAEWYGGPHKAPELQKTAIYGLTELDRERVANARLVANPGCYPTGPQLALIPLIESGLIEPDDIIIDAKSGVSGAGRGAKEGLLHGEVSEGLHAYAVASHRHAPEIEQGLSRAARRPLLVNFTPHLVPMNRGILCTIYVRTVGEADAGTLLSKLTVRFQGEPFVKVLPKGTLPQTRHVRGSNLCLIGAADDRLPGRVILVTAIDNLVKGAAGQAIQNMNVMLGLPETAGLALQPIFP</sequence>
<evidence type="ECO:0000256" key="1">
    <source>
        <dbReference type="ARBA" id="ARBA00004862"/>
    </source>
</evidence>
<dbReference type="STRING" id="69960.SAMN05421720_104130"/>
<dbReference type="HAMAP" id="MF_00150">
    <property type="entry name" value="ArgC_type1"/>
    <property type="match status" value="1"/>
</dbReference>
<dbReference type="InterPro" id="IPR000534">
    <property type="entry name" value="Semialdehyde_DH_NAD-bd"/>
</dbReference>
<dbReference type="NCBIfam" id="TIGR01850">
    <property type="entry name" value="argC"/>
    <property type="match status" value="1"/>
</dbReference>
<reference evidence="11" key="1">
    <citation type="submission" date="2016-10" db="EMBL/GenBank/DDBJ databases">
        <authorList>
            <person name="Varghese N."/>
            <person name="Submissions S."/>
        </authorList>
    </citation>
    <scope>NUCLEOTIDE SEQUENCE [LARGE SCALE GENOMIC DNA]</scope>
    <source>
        <strain evidence="11">ATCC 700224</strain>
    </source>
</reference>
<dbReference type="CDD" id="cd23934">
    <property type="entry name" value="AGPR_1_C"/>
    <property type="match status" value="1"/>
</dbReference>
<comment type="catalytic activity">
    <reaction evidence="6 7">
        <text>N-acetyl-L-glutamate 5-semialdehyde + phosphate + NADP(+) = N-acetyl-L-glutamyl 5-phosphate + NADPH + H(+)</text>
        <dbReference type="Rhea" id="RHEA:21588"/>
        <dbReference type="ChEBI" id="CHEBI:15378"/>
        <dbReference type="ChEBI" id="CHEBI:29123"/>
        <dbReference type="ChEBI" id="CHEBI:43474"/>
        <dbReference type="ChEBI" id="CHEBI:57783"/>
        <dbReference type="ChEBI" id="CHEBI:57936"/>
        <dbReference type="ChEBI" id="CHEBI:58349"/>
        <dbReference type="EC" id="1.2.1.38"/>
    </reaction>
</comment>
<evidence type="ECO:0000256" key="7">
    <source>
        <dbReference type="HAMAP-Rule" id="MF_00150"/>
    </source>
</evidence>
<dbReference type="EC" id="1.2.1.38" evidence="7"/>
<dbReference type="AlphaFoldDB" id="A0A1G7AZN6"/>
<comment type="function">
    <text evidence="7">Catalyzes the NADPH-dependent reduction of N-acetyl-5-glutamyl phosphate to yield N-acetyl-L-glutamate 5-semialdehyde.</text>
</comment>
<comment type="pathway">
    <text evidence="1 7">Amino-acid biosynthesis; L-arginine biosynthesis; N(2)-acetyl-L-ornithine from L-glutamate: step 3/4.</text>
</comment>
<keyword evidence="7" id="KW-0963">Cytoplasm</keyword>
<dbReference type="SUPFAM" id="SSF55347">
    <property type="entry name" value="Glyceraldehyde-3-phosphate dehydrogenase-like, C-terminal domain"/>
    <property type="match status" value="1"/>
</dbReference>
<protein>
    <recommendedName>
        <fullName evidence="7">N-acetyl-gamma-glutamyl-phosphate reductase</fullName>
        <shortName evidence="7">AGPR</shortName>
        <ecNumber evidence="7">1.2.1.38</ecNumber>
    </recommendedName>
    <alternativeName>
        <fullName evidence="7">N-acetyl-glutamate semialdehyde dehydrogenase</fullName>
        <shortName evidence="7">NAGSA dehydrogenase</shortName>
    </alternativeName>
</protein>
<organism evidence="10 11">
    <name type="scientific">Rhodospira trueperi</name>
    <dbReference type="NCBI Taxonomy" id="69960"/>
    <lineage>
        <taxon>Bacteria</taxon>
        <taxon>Pseudomonadati</taxon>
        <taxon>Pseudomonadota</taxon>
        <taxon>Alphaproteobacteria</taxon>
        <taxon>Rhodospirillales</taxon>
        <taxon>Rhodospirillaceae</taxon>
        <taxon>Rhodospira</taxon>
    </lineage>
</organism>
<dbReference type="RefSeq" id="WP_092784420.1">
    <property type="nucleotide sequence ID" value="NZ_FNAP01000004.1"/>
</dbReference>
<evidence type="ECO:0000313" key="11">
    <source>
        <dbReference type="Proteomes" id="UP000199412"/>
    </source>
</evidence>
<dbReference type="SMART" id="SM00859">
    <property type="entry name" value="Semialdhyde_dh"/>
    <property type="match status" value="1"/>
</dbReference>
<evidence type="ECO:0000256" key="6">
    <source>
        <dbReference type="ARBA" id="ARBA00050557"/>
    </source>
</evidence>
<proteinExistence type="inferred from homology"/>
<keyword evidence="4 7" id="KW-0521">NADP</keyword>
<evidence type="ECO:0000256" key="8">
    <source>
        <dbReference type="PROSITE-ProRule" id="PRU10010"/>
    </source>
</evidence>
<dbReference type="SUPFAM" id="SSF51735">
    <property type="entry name" value="NAD(P)-binding Rossmann-fold domains"/>
    <property type="match status" value="1"/>
</dbReference>
<evidence type="ECO:0000256" key="4">
    <source>
        <dbReference type="ARBA" id="ARBA00022857"/>
    </source>
</evidence>
<evidence type="ECO:0000256" key="2">
    <source>
        <dbReference type="ARBA" id="ARBA00022571"/>
    </source>
</evidence>
<feature type="active site" evidence="7 8">
    <location>
        <position position="154"/>
    </location>
</feature>
<feature type="domain" description="Semialdehyde dehydrogenase NAD-binding" evidence="9">
    <location>
        <begin position="6"/>
        <end position="146"/>
    </location>
</feature>
<dbReference type="PROSITE" id="PS01224">
    <property type="entry name" value="ARGC"/>
    <property type="match status" value="1"/>
</dbReference>
<dbReference type="GO" id="GO:0051287">
    <property type="term" value="F:NAD binding"/>
    <property type="evidence" value="ECO:0007669"/>
    <property type="project" value="InterPro"/>
</dbReference>
<evidence type="ECO:0000256" key="5">
    <source>
        <dbReference type="ARBA" id="ARBA00023002"/>
    </source>
</evidence>
<dbReference type="FunFam" id="3.30.360.10:FF:000014">
    <property type="entry name" value="N-acetyl-gamma-glutamyl-phosphate reductase"/>
    <property type="match status" value="1"/>
</dbReference>
<dbReference type="OrthoDB" id="9801289at2"/>
<evidence type="ECO:0000313" key="10">
    <source>
        <dbReference type="EMBL" id="SDE19436.1"/>
    </source>
</evidence>
<dbReference type="PANTHER" id="PTHR32338:SF10">
    <property type="entry name" value="N-ACETYL-GAMMA-GLUTAMYL-PHOSPHATE REDUCTASE, CHLOROPLASTIC-RELATED"/>
    <property type="match status" value="1"/>
</dbReference>
<dbReference type="InterPro" id="IPR036291">
    <property type="entry name" value="NAD(P)-bd_dom_sf"/>
</dbReference>
<keyword evidence="2 7" id="KW-0055">Arginine biosynthesis</keyword>
<dbReference type="InterPro" id="IPR058924">
    <property type="entry name" value="AGPR_dimerisation_dom"/>
</dbReference>
<dbReference type="InterPro" id="IPR023013">
    <property type="entry name" value="AGPR_AS"/>
</dbReference>
<dbReference type="Pfam" id="PF22698">
    <property type="entry name" value="Semialdhyde_dhC_1"/>
    <property type="match status" value="1"/>
</dbReference>
<dbReference type="PANTHER" id="PTHR32338">
    <property type="entry name" value="N-ACETYL-GAMMA-GLUTAMYL-PHOSPHATE REDUCTASE, CHLOROPLASTIC-RELATED-RELATED"/>
    <property type="match status" value="1"/>
</dbReference>
<dbReference type="InterPro" id="IPR000706">
    <property type="entry name" value="AGPR_type-1"/>
</dbReference>
<dbReference type="CDD" id="cd17895">
    <property type="entry name" value="AGPR_1_N"/>
    <property type="match status" value="1"/>
</dbReference>
<keyword evidence="11" id="KW-1185">Reference proteome</keyword>
<dbReference type="GO" id="GO:0070401">
    <property type="term" value="F:NADP+ binding"/>
    <property type="evidence" value="ECO:0007669"/>
    <property type="project" value="InterPro"/>
</dbReference>